<organism evidence="2 3">
    <name type="scientific">Longispora fulva</name>
    <dbReference type="NCBI Taxonomy" id="619741"/>
    <lineage>
        <taxon>Bacteria</taxon>
        <taxon>Bacillati</taxon>
        <taxon>Actinomycetota</taxon>
        <taxon>Actinomycetes</taxon>
        <taxon>Micromonosporales</taxon>
        <taxon>Micromonosporaceae</taxon>
        <taxon>Longispora</taxon>
    </lineage>
</organism>
<comment type="caution">
    <text evidence="2">The sequence shown here is derived from an EMBL/GenBank/DDBJ whole genome shotgun (WGS) entry which is preliminary data.</text>
</comment>
<evidence type="ECO:0000313" key="2">
    <source>
        <dbReference type="EMBL" id="MBG6136035.1"/>
    </source>
</evidence>
<gene>
    <name evidence="2" type="ORF">IW245_002229</name>
</gene>
<protein>
    <submittedName>
        <fullName evidence="2">Uncharacterized protein</fullName>
    </submittedName>
</protein>
<sequence>MTKSGLPAASKVGARAAGILEQARPTRPPTG</sequence>
<name>A0A8J7KFD2_9ACTN</name>
<feature type="region of interest" description="Disordered" evidence="1">
    <location>
        <begin position="1"/>
        <end position="31"/>
    </location>
</feature>
<dbReference type="AlphaFoldDB" id="A0A8J7KFD2"/>
<evidence type="ECO:0000313" key="3">
    <source>
        <dbReference type="Proteomes" id="UP000622552"/>
    </source>
</evidence>
<evidence type="ECO:0000256" key="1">
    <source>
        <dbReference type="SAM" id="MobiDB-lite"/>
    </source>
</evidence>
<dbReference type="Proteomes" id="UP000622552">
    <property type="component" value="Unassembled WGS sequence"/>
</dbReference>
<dbReference type="EMBL" id="JADOUF010000001">
    <property type="protein sequence ID" value="MBG6136035.1"/>
    <property type="molecule type" value="Genomic_DNA"/>
</dbReference>
<keyword evidence="3" id="KW-1185">Reference proteome</keyword>
<proteinExistence type="predicted"/>
<reference evidence="2" key="1">
    <citation type="submission" date="2020-11" db="EMBL/GenBank/DDBJ databases">
        <title>Sequencing the genomes of 1000 actinobacteria strains.</title>
        <authorList>
            <person name="Klenk H.-P."/>
        </authorList>
    </citation>
    <scope>NUCLEOTIDE SEQUENCE</scope>
    <source>
        <strain evidence="2">DSM 45356</strain>
    </source>
</reference>
<accession>A0A8J7KFD2</accession>